<feature type="region of interest" description="Disordered" evidence="10">
    <location>
        <begin position="562"/>
        <end position="581"/>
    </location>
</feature>
<dbReference type="PANTHER" id="PTHR24287">
    <property type="entry name" value="P450, PUTATIVE (EUROFUNG)-RELATED"/>
    <property type="match status" value="1"/>
</dbReference>
<evidence type="ECO:0008006" key="13">
    <source>
        <dbReference type="Google" id="ProtNLM"/>
    </source>
</evidence>
<dbReference type="GO" id="GO:0020037">
    <property type="term" value="F:heme binding"/>
    <property type="evidence" value="ECO:0007669"/>
    <property type="project" value="InterPro"/>
</dbReference>
<evidence type="ECO:0000313" key="11">
    <source>
        <dbReference type="EMBL" id="KAF5354187.1"/>
    </source>
</evidence>
<dbReference type="InterPro" id="IPR001128">
    <property type="entry name" value="Cyt_P450"/>
</dbReference>
<comment type="similarity">
    <text evidence="2 9">Belongs to the cytochrome P450 family.</text>
</comment>
<keyword evidence="6 8" id="KW-0408">Iron</keyword>
<dbReference type="OrthoDB" id="1470350at2759"/>
<evidence type="ECO:0000256" key="6">
    <source>
        <dbReference type="ARBA" id="ARBA00023004"/>
    </source>
</evidence>
<keyword evidence="4 8" id="KW-0479">Metal-binding</keyword>
<evidence type="ECO:0000256" key="10">
    <source>
        <dbReference type="SAM" id="MobiDB-lite"/>
    </source>
</evidence>
<dbReference type="InterPro" id="IPR047146">
    <property type="entry name" value="Cyt_P450_E_CYP52_fungi"/>
</dbReference>
<evidence type="ECO:0000256" key="2">
    <source>
        <dbReference type="ARBA" id="ARBA00010617"/>
    </source>
</evidence>
<keyword evidence="5 9" id="KW-0560">Oxidoreductase</keyword>
<dbReference type="GO" id="GO:0016705">
    <property type="term" value="F:oxidoreductase activity, acting on paired donors, with incorporation or reduction of molecular oxygen"/>
    <property type="evidence" value="ECO:0007669"/>
    <property type="project" value="InterPro"/>
</dbReference>
<dbReference type="GO" id="GO:0004497">
    <property type="term" value="F:monooxygenase activity"/>
    <property type="evidence" value="ECO:0007669"/>
    <property type="project" value="UniProtKB-KW"/>
</dbReference>
<evidence type="ECO:0000256" key="4">
    <source>
        <dbReference type="ARBA" id="ARBA00022723"/>
    </source>
</evidence>
<dbReference type="InterPro" id="IPR036396">
    <property type="entry name" value="Cyt_P450_sf"/>
</dbReference>
<dbReference type="AlphaFoldDB" id="A0A8H5D8H7"/>
<organism evidence="11 12">
    <name type="scientific">Leucocoprinus leucothites</name>
    <dbReference type="NCBI Taxonomy" id="201217"/>
    <lineage>
        <taxon>Eukaryota</taxon>
        <taxon>Fungi</taxon>
        <taxon>Dikarya</taxon>
        <taxon>Basidiomycota</taxon>
        <taxon>Agaricomycotina</taxon>
        <taxon>Agaricomycetes</taxon>
        <taxon>Agaricomycetidae</taxon>
        <taxon>Agaricales</taxon>
        <taxon>Agaricineae</taxon>
        <taxon>Agaricaceae</taxon>
        <taxon>Leucocoprinus</taxon>
    </lineage>
</organism>
<accession>A0A8H5D8H7</accession>
<feature type="binding site" description="axial binding residue" evidence="8">
    <location>
        <position position="533"/>
    </location>
    <ligand>
        <name>heme</name>
        <dbReference type="ChEBI" id="CHEBI:30413"/>
    </ligand>
    <ligandPart>
        <name>Fe</name>
        <dbReference type="ChEBI" id="CHEBI:18248"/>
    </ligandPart>
</feature>
<keyword evidence="12" id="KW-1185">Reference proteome</keyword>
<dbReference type="Pfam" id="PF00067">
    <property type="entry name" value="p450"/>
    <property type="match status" value="2"/>
</dbReference>
<dbReference type="PANTHER" id="PTHR24287:SF1">
    <property type="entry name" value="P450, PUTATIVE (EUROFUNG)-RELATED"/>
    <property type="match status" value="1"/>
</dbReference>
<gene>
    <name evidence="11" type="ORF">D9756_007166</name>
</gene>
<dbReference type="InterPro" id="IPR017972">
    <property type="entry name" value="Cyt_P450_CS"/>
</dbReference>
<dbReference type="GO" id="GO:0005506">
    <property type="term" value="F:iron ion binding"/>
    <property type="evidence" value="ECO:0007669"/>
    <property type="project" value="InterPro"/>
</dbReference>
<dbReference type="PROSITE" id="PS00086">
    <property type="entry name" value="CYTOCHROME_P450"/>
    <property type="match status" value="1"/>
</dbReference>
<protein>
    <recommendedName>
        <fullName evidence="13">Cytochrome P450</fullName>
    </recommendedName>
</protein>
<dbReference type="PRINTS" id="PR00463">
    <property type="entry name" value="EP450I"/>
</dbReference>
<dbReference type="EMBL" id="JAACJO010000009">
    <property type="protein sequence ID" value="KAF5354187.1"/>
    <property type="molecule type" value="Genomic_DNA"/>
</dbReference>
<evidence type="ECO:0000313" key="12">
    <source>
        <dbReference type="Proteomes" id="UP000559027"/>
    </source>
</evidence>
<evidence type="ECO:0000256" key="1">
    <source>
        <dbReference type="ARBA" id="ARBA00001971"/>
    </source>
</evidence>
<dbReference type="SUPFAM" id="SSF48264">
    <property type="entry name" value="Cytochrome P450"/>
    <property type="match status" value="1"/>
</dbReference>
<dbReference type="Proteomes" id="UP000559027">
    <property type="component" value="Unassembled WGS sequence"/>
</dbReference>
<evidence type="ECO:0000256" key="5">
    <source>
        <dbReference type="ARBA" id="ARBA00023002"/>
    </source>
</evidence>
<proteinExistence type="inferred from homology"/>
<name>A0A8H5D8H7_9AGAR</name>
<keyword evidence="7 9" id="KW-0503">Monooxygenase</keyword>
<dbReference type="InterPro" id="IPR002401">
    <property type="entry name" value="Cyt_P450_E_grp-I"/>
</dbReference>
<sequence length="609" mass="68985">MSPIPPGLDFIARSLINFVLPCIAVYPALSIGISRFLDLDLPRWMLVSSSLGLRMGYILAKPWIKALKDSRAAHAKGAVLPPHVKESSWGLTKTFLHELKDGYPAESLRKLSEKYGTHAFRLTIGIDQIYFTTEPAHIKSLLASDFEAFDKGPDLRSQMESLFGTGVFNTDGEMWKFHRSITRPFFTKDRISDFANFDRHAQDAIKKAKDRLAQGYSIDFQNKDLVGRFTLDSATEFLFKHDVHSLDAPLPYPPNTPSAAKNSSIFTNHPSNLFVKSFVRSQEVIARRNTMGSSWPLLEFWKDTVAADRDILDLFLQPLLEKGFEEKKSKIGDSKVIPETLLDHLVDQTSDEKVIKDELVNLLIAGRDTTSSLLTFSLYMLIEHPEVEQRLRQEILEKVGPERNPTSEDIRALKYLKAFLNGEFSLLRSPKWVKVILTPFTEVMRLYAIVPMNSRSSAKPVILAPSAGSNTPLYIPTGSMVLYSVFLIHRRTDLWGPDALDFDPDRFLDERVHKYLVPNPFIFCPFNAGPRICLGQQFAYNEASFFLIRLIQQFTSFSLDEAARSPEATPKPEWAGMEGPQGKDRIRLKHSLILSVRGGLWVKMKEVST</sequence>
<dbReference type="PRINTS" id="PR00385">
    <property type="entry name" value="P450"/>
</dbReference>
<comment type="cofactor">
    <cofactor evidence="1 8">
        <name>heme</name>
        <dbReference type="ChEBI" id="CHEBI:30413"/>
    </cofactor>
</comment>
<reference evidence="11 12" key="1">
    <citation type="journal article" date="2020" name="ISME J.">
        <title>Uncovering the hidden diversity of litter-decomposition mechanisms in mushroom-forming fungi.</title>
        <authorList>
            <person name="Floudas D."/>
            <person name="Bentzer J."/>
            <person name="Ahren D."/>
            <person name="Johansson T."/>
            <person name="Persson P."/>
            <person name="Tunlid A."/>
        </authorList>
    </citation>
    <scope>NUCLEOTIDE SEQUENCE [LARGE SCALE GENOMIC DNA]</scope>
    <source>
        <strain evidence="11 12">CBS 146.42</strain>
    </source>
</reference>
<keyword evidence="3 8" id="KW-0349">Heme</keyword>
<comment type="caution">
    <text evidence="11">The sequence shown here is derived from an EMBL/GenBank/DDBJ whole genome shotgun (WGS) entry which is preliminary data.</text>
</comment>
<evidence type="ECO:0000256" key="8">
    <source>
        <dbReference type="PIRSR" id="PIRSR602401-1"/>
    </source>
</evidence>
<evidence type="ECO:0000256" key="3">
    <source>
        <dbReference type="ARBA" id="ARBA00022617"/>
    </source>
</evidence>
<evidence type="ECO:0000256" key="7">
    <source>
        <dbReference type="ARBA" id="ARBA00023033"/>
    </source>
</evidence>
<dbReference type="Gene3D" id="1.10.630.10">
    <property type="entry name" value="Cytochrome P450"/>
    <property type="match status" value="1"/>
</dbReference>
<evidence type="ECO:0000256" key="9">
    <source>
        <dbReference type="RuleBase" id="RU000461"/>
    </source>
</evidence>